<evidence type="ECO:0000313" key="2">
    <source>
        <dbReference type="EMBL" id="CAG6774398.1"/>
    </source>
</evidence>
<organism evidence="2">
    <name type="scientific">Cacopsylla melanoneura</name>
    <dbReference type="NCBI Taxonomy" id="428564"/>
    <lineage>
        <taxon>Eukaryota</taxon>
        <taxon>Metazoa</taxon>
        <taxon>Ecdysozoa</taxon>
        <taxon>Arthropoda</taxon>
        <taxon>Hexapoda</taxon>
        <taxon>Insecta</taxon>
        <taxon>Pterygota</taxon>
        <taxon>Neoptera</taxon>
        <taxon>Paraneoptera</taxon>
        <taxon>Hemiptera</taxon>
        <taxon>Sternorrhyncha</taxon>
        <taxon>Psylloidea</taxon>
        <taxon>Psyllidae</taxon>
        <taxon>Psyllinae</taxon>
        <taxon>Cacopsylla</taxon>
    </lineage>
</organism>
<reference evidence="2" key="1">
    <citation type="submission" date="2021-05" db="EMBL/GenBank/DDBJ databases">
        <authorList>
            <person name="Alioto T."/>
            <person name="Alioto T."/>
            <person name="Gomez Garrido J."/>
        </authorList>
    </citation>
    <scope>NUCLEOTIDE SEQUENCE</scope>
</reference>
<evidence type="ECO:0008006" key="3">
    <source>
        <dbReference type="Google" id="ProtNLM"/>
    </source>
</evidence>
<sequence>MVLTRTQINFIEEKTGKQLLLSKVLSEDVKNVTITIYTELLKMFDSHKEEVLTRNFLNTIALILERLEEESQGHTLSENKYSKVLAENTKFRKEIQTLKETYATQKKINDSLAEDVELTDQETKKLSEENTHKIRSLEKNLESRAQEIVSLRKANKDLIETAQKKLKSKDNEIRQVQDSLEKVKKENKQLKEEKEAAEKKGPEKEANSTINKNMLVQTTTQATASVAAQESVTSSPSTSTGNQRASPPPSSAMIENDRKSNLDRLFVIGDSHTRDLQSIFQNAIQPDFSAKTICMPGKTLAHVVDAIKPDKLTSNSLVCIVAGTNDVFKTNWNDTQATLDKLYRKCKNNEILIVLAPPRYNIRKINKHIINMNVKIKHYIKKYSNMSWLDPHNFITIQDMSSDMTHLTRRGKFILCSKIVARVFGITMKLDNHSLYNTNKSALDSHSHYTHTHNSYMHSRHNGQVNEYFGFRHRGNLGTHQYQNNMSSQQYQHHIHNRRNTHVSRNTRVNNIQGSAEETDQGYNKLFPPLQTQRRLQTYNQAYNDPSYPPYAFNPNQTNNRFEIFQTYGQNFRPFTKRYR</sequence>
<dbReference type="AlphaFoldDB" id="A0A8D9AX28"/>
<dbReference type="Gene3D" id="3.40.50.1110">
    <property type="entry name" value="SGNH hydrolase"/>
    <property type="match status" value="1"/>
</dbReference>
<protein>
    <recommendedName>
        <fullName evidence="3">SGNH hydrolase-type esterase domain-containing protein</fullName>
    </recommendedName>
</protein>
<feature type="compositionally biased region" description="Polar residues" evidence="1">
    <location>
        <begin position="236"/>
        <end position="245"/>
    </location>
</feature>
<feature type="region of interest" description="Disordered" evidence="1">
    <location>
        <begin position="184"/>
        <end position="255"/>
    </location>
</feature>
<dbReference type="EMBL" id="HBUF01594624">
    <property type="protein sequence ID" value="CAG6774399.1"/>
    <property type="molecule type" value="Transcribed_RNA"/>
</dbReference>
<feature type="compositionally biased region" description="Low complexity" evidence="1">
    <location>
        <begin position="216"/>
        <end position="235"/>
    </location>
</feature>
<feature type="compositionally biased region" description="Basic and acidic residues" evidence="1">
    <location>
        <begin position="184"/>
        <end position="206"/>
    </location>
</feature>
<dbReference type="SUPFAM" id="SSF52266">
    <property type="entry name" value="SGNH hydrolase"/>
    <property type="match status" value="1"/>
</dbReference>
<proteinExistence type="predicted"/>
<dbReference type="EMBL" id="HBUF01594623">
    <property type="protein sequence ID" value="CAG6774398.1"/>
    <property type="molecule type" value="Transcribed_RNA"/>
</dbReference>
<name>A0A8D9AX28_9HEMI</name>
<evidence type="ECO:0000256" key="1">
    <source>
        <dbReference type="SAM" id="MobiDB-lite"/>
    </source>
</evidence>
<accession>A0A8D9AX28</accession>
<dbReference type="InterPro" id="IPR036514">
    <property type="entry name" value="SGNH_hydro_sf"/>
</dbReference>